<accession>Q8BMM7</accession>
<proteinExistence type="evidence at transcript level"/>
<gene>
    <name evidence="3" type="primary">Slc35g1</name>
    <name evidence="3" type="synonym">Tmem20</name>
</gene>
<evidence type="ECO:0008006" key="4">
    <source>
        <dbReference type="Google" id="ProtNLM"/>
    </source>
</evidence>
<organism evidence="2">
    <name type="scientific">Mus musculus</name>
    <name type="common">Mouse</name>
    <dbReference type="NCBI Taxonomy" id="10090"/>
    <lineage>
        <taxon>Eukaryota</taxon>
        <taxon>Metazoa</taxon>
        <taxon>Chordata</taxon>
        <taxon>Craniata</taxon>
        <taxon>Vertebrata</taxon>
        <taxon>Euteleostomi</taxon>
        <taxon>Mammalia</taxon>
        <taxon>Eutheria</taxon>
        <taxon>Euarchontoglires</taxon>
        <taxon>Glires</taxon>
        <taxon>Rodentia</taxon>
        <taxon>Myomorpha</taxon>
        <taxon>Muroidea</taxon>
        <taxon>Muridae</taxon>
        <taxon>Murinae</taxon>
        <taxon>Mus</taxon>
        <taxon>Mus</taxon>
    </lineage>
</organism>
<reference evidence="2" key="4">
    <citation type="journal article" date="2001" name="Nature">
        <title>Functional annotation of a full-length mouse cDNA collection.</title>
        <authorList>
            <consortium name="The RIKEN Genome Exploration Research Group Phase II Team and the FANTOM Consortium"/>
        </authorList>
    </citation>
    <scope>NUCLEOTIDE SEQUENCE</scope>
    <source>
        <strain evidence="2">C57BL/6J</strain>
        <tissue evidence="2">Pituitary gland</tissue>
    </source>
</reference>
<feature type="transmembrane region" description="Helical" evidence="1">
    <location>
        <begin position="73"/>
        <end position="92"/>
    </location>
</feature>
<dbReference type="MGI" id="MGI:2444789">
    <property type="gene designation" value="Slc35g1"/>
</dbReference>
<keyword evidence="1" id="KW-0472">Membrane</keyword>
<reference evidence="2" key="7">
    <citation type="journal article" date="2005" name="Science">
        <title>The Transcriptional Landscape of the Mammalian Genome.</title>
        <authorList>
            <consortium name="The FANTOM Consortium"/>
            <consortium name="Riken Genome Exploration Research Group and Genome Science Group (Genome Network Project Core Group)"/>
        </authorList>
    </citation>
    <scope>NUCLEOTIDE SEQUENCE</scope>
    <source>
        <strain evidence="2">C57BL/6J</strain>
        <tissue evidence="2">Pituitary gland</tissue>
    </source>
</reference>
<keyword evidence="1" id="KW-0812">Transmembrane</keyword>
<dbReference type="EMBL" id="AK030517">
    <property type="protein sequence ID" value="BAC27001.1"/>
    <property type="molecule type" value="mRNA"/>
</dbReference>
<reference evidence="2" key="8">
    <citation type="journal article" date="2005" name="Science">
        <title>Antisense Transcription in the Mammalian Transcriptome.</title>
        <authorList>
            <consortium name="RIKEN Genome Exploration Research Group and Genome Science Group (Genome Network Project Core Group) and the FANTOM Consortium"/>
        </authorList>
    </citation>
    <scope>NUCLEOTIDE SEQUENCE</scope>
    <source>
        <strain evidence="2">C57BL/6J</strain>
        <tissue evidence="2">Pituitary gland</tissue>
    </source>
</reference>
<evidence type="ECO:0000313" key="3">
    <source>
        <dbReference type="MGI" id="MGI:2444789"/>
    </source>
</evidence>
<dbReference type="AlphaFoldDB" id="Q8BMM7"/>
<dbReference type="AGR" id="MGI:2444789"/>
<protein>
    <recommendedName>
        <fullName evidence="4">Solute carrier family 35 member G1</fullName>
    </recommendedName>
</protein>
<dbReference type="UCSC" id="uc008hjm.1">
    <property type="organism name" value="mouse"/>
</dbReference>
<evidence type="ECO:0000256" key="1">
    <source>
        <dbReference type="SAM" id="Phobius"/>
    </source>
</evidence>
<name>Q8BMM7_MOUSE</name>
<reference evidence="2" key="2">
    <citation type="journal article" date="2000" name="Genome Res.">
        <title>Normalization and subtraction of cap-trapper-selected cDNAs to prepare full-length cDNA libraries for rapid discovery of new genes.</title>
        <authorList>
            <person name="Carninci P."/>
            <person name="Shibata Y."/>
            <person name="Hayatsu N."/>
            <person name="Sugahara Y."/>
            <person name="Shibata K."/>
            <person name="Itoh M."/>
            <person name="Konno H."/>
            <person name="Okazaki Y."/>
            <person name="Muramatsu M."/>
            <person name="Hayashizaki Y."/>
        </authorList>
    </citation>
    <scope>NUCLEOTIDE SEQUENCE</scope>
    <source>
        <strain evidence="2">C57BL/6J</strain>
        <tissue evidence="2">Pituitary gland</tissue>
    </source>
</reference>
<reference evidence="2" key="1">
    <citation type="journal article" date="1999" name="Methods Enzymol.">
        <title>High-efficiency full-length cDNA cloning.</title>
        <authorList>
            <person name="Carninci P."/>
            <person name="Hayashizaki Y."/>
        </authorList>
    </citation>
    <scope>NUCLEOTIDE SEQUENCE</scope>
    <source>
        <strain evidence="2">C57BL/6J</strain>
        <tissue evidence="2">Pituitary gland</tissue>
    </source>
</reference>
<keyword evidence="1" id="KW-1133">Transmembrane helix</keyword>
<sequence length="123" mass="13153">MGPPESAAELAAEAVELREPELQLADPASPGEEHVDVEAEGAPGRGRFWPCGAWACGSRGEPEAKKKAPCPGLGLFYTVLSAFLFSVASLFVKKVQGVHAVEISAFRCVVQMLVIIPCLIYRK</sequence>
<reference evidence="2" key="6">
    <citation type="journal article" date="2002" name="Nature">
        <title>Analysis of the mouse transcriptome based on functional annotation of 60,770 full-length cDNAs.</title>
        <authorList>
            <consortium name="The FANTOM Consortium and the RIKEN Genome Exploration Research Group Phase I and II Team"/>
        </authorList>
    </citation>
    <scope>NUCLEOTIDE SEQUENCE</scope>
    <source>
        <strain evidence="2">C57BL/6J</strain>
        <tissue evidence="2">Pituitary gland</tissue>
    </source>
</reference>
<reference evidence="2" key="3">
    <citation type="journal article" date="2000" name="Genome Res.">
        <title>RIKEN integrated sequence analysis (RISA) system--384-format sequencing pipeline with 384 multicapillary sequencer.</title>
        <authorList>
            <person name="Shibata K."/>
            <person name="Itoh M."/>
            <person name="Aizawa K."/>
            <person name="Nagaoka S."/>
            <person name="Sasaki N."/>
            <person name="Carninci P."/>
            <person name="Konno H."/>
            <person name="Akiyama J."/>
            <person name="Nishi K."/>
            <person name="Kitsunai T."/>
            <person name="Tashiro H."/>
            <person name="Itoh M."/>
            <person name="Sumi N."/>
            <person name="Ishii Y."/>
            <person name="Nakamura S."/>
            <person name="Hazama M."/>
            <person name="Nishine T."/>
            <person name="Harada A."/>
            <person name="Yamamoto R."/>
            <person name="Matsumoto H."/>
            <person name="Sakaguchi S."/>
            <person name="Ikegami T."/>
            <person name="Kashiwagi K."/>
            <person name="Fujiwake S."/>
            <person name="Inoue K."/>
            <person name="Togawa Y."/>
            <person name="Izawa M."/>
            <person name="Ohara E."/>
            <person name="Watahiki M."/>
            <person name="Yoneda Y."/>
            <person name="Ishikawa T."/>
            <person name="Ozawa K."/>
            <person name="Tanaka T."/>
            <person name="Matsuura S."/>
            <person name="Kawai J."/>
            <person name="Okazaki Y."/>
            <person name="Muramatsu M."/>
            <person name="Inoue Y."/>
            <person name="Kira A."/>
            <person name="Hayashizaki Y."/>
        </authorList>
    </citation>
    <scope>NUCLEOTIDE SEQUENCE</scope>
    <source>
        <strain evidence="2">C57BL/6J</strain>
        <tissue evidence="2">Pituitary gland</tissue>
    </source>
</reference>
<reference evidence="2" key="5">
    <citation type="submission" date="2001-07" db="EMBL/GenBank/DDBJ databases">
        <authorList>
            <person name="Adachi J."/>
            <person name="Aizawa K."/>
            <person name="Akimura T."/>
            <person name="Arakawa T."/>
            <person name="Bono H."/>
            <person name="Carninci P."/>
            <person name="Fukuda S."/>
            <person name="Furuno M."/>
            <person name="Hanagaki T."/>
            <person name="Hara A."/>
            <person name="Hashizume W."/>
            <person name="Hayashida K."/>
            <person name="Hayatsu N."/>
            <person name="Hiramoto K."/>
            <person name="Hiraoka T."/>
            <person name="Hirozane T."/>
            <person name="Hori F."/>
            <person name="Imotani K."/>
            <person name="Ishii Y."/>
            <person name="Itoh M."/>
            <person name="Kagawa I."/>
            <person name="Kasukawa T."/>
            <person name="Katoh H."/>
            <person name="Kawai J."/>
            <person name="Kojima Y."/>
            <person name="Kondo S."/>
            <person name="Konno H."/>
            <person name="Kouda M."/>
            <person name="Koya S."/>
            <person name="Kurihara C."/>
            <person name="Matsuyama T."/>
            <person name="Miyazaki A."/>
            <person name="Murata M."/>
            <person name="Nakamura M."/>
            <person name="Nishi K."/>
            <person name="Nomura K."/>
            <person name="Numazaki R."/>
            <person name="Ohno M."/>
            <person name="Ohsato N."/>
            <person name="Okazaki Y."/>
            <person name="Saito R."/>
            <person name="Saitoh H."/>
            <person name="Sakai C."/>
            <person name="Sakai K."/>
            <person name="Sakazume N."/>
            <person name="Sano H."/>
            <person name="Sasaki D."/>
            <person name="Shibata K."/>
            <person name="Shinagawa A."/>
            <person name="Shiraki T."/>
            <person name="Sogabe Y."/>
            <person name="Tagami M."/>
            <person name="Tagawa A."/>
            <person name="Takahashi F."/>
            <person name="Takaku-Akahira S."/>
            <person name="Takeda Y."/>
            <person name="Tanaka T."/>
            <person name="Tomaru A."/>
            <person name="Toya T."/>
            <person name="Yasunishi A."/>
            <person name="Muramatsu M."/>
            <person name="Hayashizaki Y."/>
        </authorList>
    </citation>
    <scope>NUCLEOTIDE SEQUENCE</scope>
    <source>
        <strain evidence="2">C57BL/6J</strain>
        <tissue evidence="2">Pituitary gland</tissue>
    </source>
</reference>
<evidence type="ECO:0000313" key="2">
    <source>
        <dbReference type="EMBL" id="BAC27001.1"/>
    </source>
</evidence>